<protein>
    <submittedName>
        <fullName evidence="1">Uncharacterized protein</fullName>
    </submittedName>
</protein>
<sequence>MVTTYVGAKIDNIRHIERKRGWILDILFIPERNTGDYTNFVFSECNKDNQQNLKTTSIHYGQENH</sequence>
<dbReference type="PATRIC" id="fig|1339315.3.peg.1808"/>
<dbReference type="AlphaFoldDB" id="A0A015SSP8"/>
<reference evidence="1 2" key="1">
    <citation type="submission" date="2014-02" db="EMBL/GenBank/DDBJ databases">
        <authorList>
            <person name="Sears C."/>
            <person name="Carroll K."/>
            <person name="Sack B.R."/>
            <person name="Qadri F."/>
            <person name="Myers L.L."/>
            <person name="Chung G.-T."/>
            <person name="Escheverria P."/>
            <person name="Fraser C.M."/>
            <person name="Sadzewicz L."/>
            <person name="Shefchek K.A."/>
            <person name="Tallon L."/>
            <person name="Das S.P."/>
            <person name="Daugherty S."/>
            <person name="Mongodin E.F."/>
        </authorList>
    </citation>
    <scope>NUCLEOTIDE SEQUENCE [LARGE SCALE GENOMIC DNA]</scope>
    <source>
        <strain evidence="2">3988T(B)14</strain>
    </source>
</reference>
<evidence type="ECO:0000313" key="1">
    <source>
        <dbReference type="EMBL" id="EXY75189.1"/>
    </source>
</evidence>
<proteinExistence type="predicted"/>
<evidence type="ECO:0000313" key="2">
    <source>
        <dbReference type="Proteomes" id="UP000020529"/>
    </source>
</evidence>
<dbReference type="EMBL" id="JGCY01000246">
    <property type="protein sequence ID" value="EXY75189.1"/>
    <property type="molecule type" value="Genomic_DNA"/>
</dbReference>
<comment type="caution">
    <text evidence="1">The sequence shown here is derived from an EMBL/GenBank/DDBJ whole genome shotgun (WGS) entry which is preliminary data.</text>
</comment>
<accession>A0A015SSP8</accession>
<dbReference type="Proteomes" id="UP000020529">
    <property type="component" value="Unassembled WGS sequence"/>
</dbReference>
<gene>
    <name evidence="1" type="ORF">M124_1011</name>
</gene>
<name>A0A015SSP8_BACFG</name>
<organism evidence="1 2">
    <name type="scientific">Bacteroides fragilis str. 3988T(B)14</name>
    <dbReference type="NCBI Taxonomy" id="1339315"/>
    <lineage>
        <taxon>Bacteria</taxon>
        <taxon>Pseudomonadati</taxon>
        <taxon>Bacteroidota</taxon>
        <taxon>Bacteroidia</taxon>
        <taxon>Bacteroidales</taxon>
        <taxon>Bacteroidaceae</taxon>
        <taxon>Bacteroides</taxon>
    </lineage>
</organism>